<keyword evidence="2" id="KW-1185">Reference proteome</keyword>
<dbReference type="InterPro" id="IPR029021">
    <property type="entry name" value="Prot-tyrosine_phosphatase-like"/>
</dbReference>
<dbReference type="RefSeq" id="WP_203241754.1">
    <property type="nucleotide sequence ID" value="NZ_JAFBRH010000001.1"/>
</dbReference>
<dbReference type="SUPFAM" id="SSF52799">
    <property type="entry name" value="(Phosphotyrosine protein) phosphatases II"/>
    <property type="match status" value="1"/>
</dbReference>
<dbReference type="GO" id="GO:0004721">
    <property type="term" value="F:phosphoprotein phosphatase activity"/>
    <property type="evidence" value="ECO:0007669"/>
    <property type="project" value="InterPro"/>
</dbReference>
<organism evidence="1 2">
    <name type="scientific">Sulfitobacter geojensis</name>
    <dbReference type="NCBI Taxonomy" id="1342299"/>
    <lineage>
        <taxon>Bacteria</taxon>
        <taxon>Pseudomonadati</taxon>
        <taxon>Pseudomonadota</taxon>
        <taxon>Alphaproteobacteria</taxon>
        <taxon>Rhodobacterales</taxon>
        <taxon>Roseobacteraceae</taxon>
        <taxon>Sulfitobacter</taxon>
    </lineage>
</organism>
<sequence length="249" mass="26761">MMDMPRHIALQGSYNIRDLGGYVTARGTPIPPRRFLRADCLHRLEPGGTDHLVGEGLRCVIDLRTGSEVANAPSLFDGLTGVDYVNLPLFDDLSPTALADAGAADLHPLVPFYIRALDTRGGAVRDIVTHIARVSDGAVLFNCTAGKDRTGIIAALLLGVAGVSEAEIIEDYVLTEQMIPDLVAEFLSISRANGGDVERYATLLQSPADTMAKMLSHIREQYGSAADYLLQSGVARPDLSRLQVRLYGG</sequence>
<evidence type="ECO:0000313" key="2">
    <source>
        <dbReference type="Proteomes" id="UP000732193"/>
    </source>
</evidence>
<proteinExistence type="predicted"/>
<gene>
    <name evidence="1" type="ORF">JQV55_07565</name>
</gene>
<dbReference type="EMBL" id="JAFBRM010000001">
    <property type="protein sequence ID" value="MBM1713412.1"/>
    <property type="molecule type" value="Genomic_DNA"/>
</dbReference>
<evidence type="ECO:0000313" key="1">
    <source>
        <dbReference type="EMBL" id="MBM1713412.1"/>
    </source>
</evidence>
<dbReference type="Proteomes" id="UP000732193">
    <property type="component" value="Unassembled WGS sequence"/>
</dbReference>
<protein>
    <submittedName>
        <fullName evidence="1">Tyrosine-protein phosphatase</fullName>
    </submittedName>
</protein>
<accession>A0AAE3B5L7</accession>
<dbReference type="InterPro" id="IPR026893">
    <property type="entry name" value="Tyr/Ser_Pase_IphP-type"/>
</dbReference>
<dbReference type="AlphaFoldDB" id="A0AAE3B5L7"/>
<comment type="caution">
    <text evidence="1">The sequence shown here is derived from an EMBL/GenBank/DDBJ whole genome shotgun (WGS) entry which is preliminary data.</text>
</comment>
<name>A0AAE3B5L7_9RHOB</name>
<reference evidence="1 2" key="1">
    <citation type="submission" date="2021-01" db="EMBL/GenBank/DDBJ databases">
        <title>Diatom-associated Roseobacters Show Island Model of Population Structure.</title>
        <authorList>
            <person name="Qu L."/>
            <person name="Feng X."/>
            <person name="Chen Y."/>
            <person name="Li L."/>
            <person name="Wang X."/>
            <person name="Hu Z."/>
            <person name="Wang H."/>
            <person name="Luo H."/>
        </authorList>
    </citation>
    <scope>NUCLEOTIDE SEQUENCE [LARGE SCALE GENOMIC DNA]</scope>
    <source>
        <strain evidence="1 2">TR60-84</strain>
    </source>
</reference>
<dbReference type="Pfam" id="PF13350">
    <property type="entry name" value="Y_phosphatase3"/>
    <property type="match status" value="1"/>
</dbReference>
<dbReference type="Gene3D" id="3.90.190.10">
    <property type="entry name" value="Protein tyrosine phosphatase superfamily"/>
    <property type="match status" value="1"/>
</dbReference>